<evidence type="ECO:0000256" key="4">
    <source>
        <dbReference type="ARBA" id="ARBA00023239"/>
    </source>
</evidence>
<evidence type="ECO:0000259" key="5">
    <source>
        <dbReference type="PROSITE" id="PS51891"/>
    </source>
</evidence>
<feature type="domain" description="CENP-V/GFA" evidence="5">
    <location>
        <begin position="1"/>
        <end position="100"/>
    </location>
</feature>
<dbReference type="InterPro" id="IPR006913">
    <property type="entry name" value="CENP-V/GFA"/>
</dbReference>
<evidence type="ECO:0000256" key="1">
    <source>
        <dbReference type="ARBA" id="ARBA00005495"/>
    </source>
</evidence>
<evidence type="ECO:0000313" key="6">
    <source>
        <dbReference type="EMBL" id="PZO91269.1"/>
    </source>
</evidence>
<name>A0A2W5AG59_9SPHN</name>
<keyword evidence="4" id="KW-0456">Lyase</keyword>
<dbReference type="GO" id="GO:0046872">
    <property type="term" value="F:metal ion binding"/>
    <property type="evidence" value="ECO:0007669"/>
    <property type="project" value="UniProtKB-KW"/>
</dbReference>
<reference evidence="6 7" key="1">
    <citation type="submission" date="2017-08" db="EMBL/GenBank/DDBJ databases">
        <title>Infants hospitalized years apart are colonized by the same room-sourced microbial strains.</title>
        <authorList>
            <person name="Brooks B."/>
            <person name="Olm M.R."/>
            <person name="Firek B.A."/>
            <person name="Baker R."/>
            <person name="Thomas B.C."/>
            <person name="Morowitz M.J."/>
            <person name="Banfield J.F."/>
        </authorList>
    </citation>
    <scope>NUCLEOTIDE SEQUENCE [LARGE SCALE GENOMIC DNA]</scope>
    <source>
        <strain evidence="6">S2_018_000_R2_101</strain>
    </source>
</reference>
<gene>
    <name evidence="6" type="ORF">DI623_03870</name>
</gene>
<dbReference type="PROSITE" id="PS51891">
    <property type="entry name" value="CENP_V_GFA"/>
    <property type="match status" value="1"/>
</dbReference>
<dbReference type="InterPro" id="IPR011057">
    <property type="entry name" value="Mss4-like_sf"/>
</dbReference>
<keyword evidence="2" id="KW-0479">Metal-binding</keyword>
<evidence type="ECO:0000256" key="3">
    <source>
        <dbReference type="ARBA" id="ARBA00022833"/>
    </source>
</evidence>
<dbReference type="PANTHER" id="PTHR33337">
    <property type="entry name" value="GFA DOMAIN-CONTAINING PROTEIN"/>
    <property type="match status" value="1"/>
</dbReference>
<dbReference type="GO" id="GO:0016846">
    <property type="term" value="F:carbon-sulfur lyase activity"/>
    <property type="evidence" value="ECO:0007669"/>
    <property type="project" value="InterPro"/>
</dbReference>
<comment type="similarity">
    <text evidence="1">Belongs to the Gfa family.</text>
</comment>
<dbReference type="Proteomes" id="UP000249066">
    <property type="component" value="Unassembled WGS sequence"/>
</dbReference>
<organism evidence="6 7">
    <name type="scientific">Sphingomonas sanxanigenens</name>
    <dbReference type="NCBI Taxonomy" id="397260"/>
    <lineage>
        <taxon>Bacteria</taxon>
        <taxon>Pseudomonadati</taxon>
        <taxon>Pseudomonadota</taxon>
        <taxon>Alphaproteobacteria</taxon>
        <taxon>Sphingomonadales</taxon>
        <taxon>Sphingomonadaceae</taxon>
        <taxon>Sphingomonas</taxon>
    </lineage>
</organism>
<evidence type="ECO:0000313" key="7">
    <source>
        <dbReference type="Proteomes" id="UP000249066"/>
    </source>
</evidence>
<sequence>MEIDAEPMAARTCWCRLCQYLGGGTASVNVCFPSDAVKIVGEVRYYESVADSGNPMRRGFCPTCGTPLTSESLARPHLIFIRAGALDDPNLIGPQATIWTDEAPHWALISDEIPSHPAQIPPVA</sequence>
<dbReference type="EMBL" id="QFNN01000012">
    <property type="protein sequence ID" value="PZO91269.1"/>
    <property type="molecule type" value="Genomic_DNA"/>
</dbReference>
<dbReference type="SUPFAM" id="SSF51316">
    <property type="entry name" value="Mss4-like"/>
    <property type="match status" value="1"/>
</dbReference>
<protein>
    <submittedName>
        <fullName evidence="6">Aldehyde-activating protein</fullName>
    </submittedName>
</protein>
<dbReference type="PANTHER" id="PTHR33337:SF40">
    <property type="entry name" value="CENP-V_GFA DOMAIN-CONTAINING PROTEIN-RELATED"/>
    <property type="match status" value="1"/>
</dbReference>
<evidence type="ECO:0000256" key="2">
    <source>
        <dbReference type="ARBA" id="ARBA00022723"/>
    </source>
</evidence>
<comment type="caution">
    <text evidence="6">The sequence shown here is derived from an EMBL/GenBank/DDBJ whole genome shotgun (WGS) entry which is preliminary data.</text>
</comment>
<dbReference type="Pfam" id="PF04828">
    <property type="entry name" value="GFA"/>
    <property type="match status" value="1"/>
</dbReference>
<proteinExistence type="inferred from homology"/>
<dbReference type="AlphaFoldDB" id="A0A2W5AG59"/>
<dbReference type="Gene3D" id="3.90.1590.10">
    <property type="entry name" value="glutathione-dependent formaldehyde- activating enzyme (gfa)"/>
    <property type="match status" value="1"/>
</dbReference>
<accession>A0A2W5AG59</accession>
<keyword evidence="3" id="KW-0862">Zinc</keyword>